<dbReference type="InterPro" id="IPR001039">
    <property type="entry name" value="MHC_I_a_a1/a2"/>
</dbReference>
<keyword evidence="6" id="KW-1133">Transmembrane helix</keyword>
<evidence type="ECO:0000256" key="3">
    <source>
        <dbReference type="ARBA" id="ARBA00023180"/>
    </source>
</evidence>
<dbReference type="SUPFAM" id="SSF48726">
    <property type="entry name" value="Immunoglobulin"/>
    <property type="match status" value="1"/>
</dbReference>
<dbReference type="InterPro" id="IPR037055">
    <property type="entry name" value="MHC_I-like_Ag-recog_sf"/>
</dbReference>
<dbReference type="InterPro" id="IPR050208">
    <property type="entry name" value="MHC_class-I_related"/>
</dbReference>
<organism evidence="8 9">
    <name type="scientific">Polypterus senegalus</name>
    <name type="common">Senegal bichir</name>
    <dbReference type="NCBI Taxonomy" id="55291"/>
    <lineage>
        <taxon>Eukaryota</taxon>
        <taxon>Metazoa</taxon>
        <taxon>Chordata</taxon>
        <taxon>Craniata</taxon>
        <taxon>Vertebrata</taxon>
        <taxon>Euteleostomi</taxon>
        <taxon>Actinopterygii</taxon>
        <taxon>Polypteriformes</taxon>
        <taxon>Polypteridae</taxon>
        <taxon>Polypterus</taxon>
    </lineage>
</organism>
<dbReference type="InterPro" id="IPR013105">
    <property type="entry name" value="TPR_2"/>
</dbReference>
<dbReference type="InterPro" id="IPR013783">
    <property type="entry name" value="Ig-like_fold"/>
</dbReference>
<dbReference type="InterPro" id="IPR007110">
    <property type="entry name" value="Ig-like_dom"/>
</dbReference>
<feature type="domain" description="Ig-like" evidence="7">
    <location>
        <begin position="160"/>
        <end position="244"/>
    </location>
</feature>
<keyword evidence="6" id="KW-0472">Membrane</keyword>
<accession>A0ABS2YV53</accession>
<keyword evidence="1" id="KW-0677">Repeat</keyword>
<dbReference type="EMBL" id="JAAWVN010004850">
    <property type="protein sequence ID" value="MBN3289783.1"/>
    <property type="molecule type" value="Genomic_DNA"/>
</dbReference>
<gene>
    <name evidence="8" type="primary">Ha1f_1</name>
    <name evidence="8" type="ORF">GTO92_0018195</name>
</gene>
<sequence length="567" mass="64865">MGLIDDRQIDYYDSNTKQKVPRQAWMEKMMSEDYWKKGTLSRKSKEQWFRVNVDILMSRTNDTNGLHVLQWMHGCEVDFDKGSVKGMDMYSYDGKDFLSFDKENMQWVAPVEPALQTKIKWDKEQILNQYTKGYLENECVDWLKRFMNYSVGEATKSNVPTVRLFGKRMTDKVRVTCLATGFYPRDIKVYITKDGEIITPEEEDPLPNDDHTFQTRRNIDINPDDKSKYACKVLHNTLEEKIIVPWDRTILNENKGNGMVWGIMGACILLFFCSMAVLVYKYRLKRDEFSKCSLTGSADSVSHEGNGAERAKVGSVCKIIIQSENSEEDTHEFLLPYPINQVTEVKIGEGECDVIEGCLEGMSLGEKCELLVRPLPTHTAAQSLSPPYDTHEYKYTVQMECFTCGKESWEMTFEEKWETALHHKEKGGERFQAGDIWGAADRYARAMRLLVTMQCLLPPTEASEYQQIKAMLHANLAACQLKLGQPHNALESATRALKLDSSLVKGLYRRAMAYMSLGEFDQARVDLKKLLELEPGSRSAVQALKDLDAKVKSENAQLARAMSKLFT</sequence>
<dbReference type="InterPro" id="IPR036179">
    <property type="entry name" value="Ig-like_dom_sf"/>
</dbReference>
<dbReference type="PROSITE" id="PS50835">
    <property type="entry name" value="IG_LIKE"/>
    <property type="match status" value="1"/>
</dbReference>
<dbReference type="InterPro" id="IPR011162">
    <property type="entry name" value="MHC_I/II-like_Ag-recog"/>
</dbReference>
<protein>
    <submittedName>
        <fullName evidence="8">HA1F protein</fullName>
    </submittedName>
</protein>
<dbReference type="SUPFAM" id="SSF48452">
    <property type="entry name" value="TPR-like"/>
    <property type="match status" value="1"/>
</dbReference>
<evidence type="ECO:0000256" key="2">
    <source>
        <dbReference type="ARBA" id="ARBA00022803"/>
    </source>
</evidence>
<dbReference type="SUPFAM" id="SSF54452">
    <property type="entry name" value="MHC antigen-recognition domain"/>
    <property type="match status" value="1"/>
</dbReference>
<dbReference type="Pfam" id="PF07654">
    <property type="entry name" value="C1-set"/>
    <property type="match status" value="1"/>
</dbReference>
<dbReference type="PANTHER" id="PTHR16675:SF193">
    <property type="entry name" value="LOC571647 PROTEIN-RELATED"/>
    <property type="match status" value="1"/>
</dbReference>
<dbReference type="InterPro" id="IPR011161">
    <property type="entry name" value="MHC_I-like_Ag-recog"/>
</dbReference>
<evidence type="ECO:0000256" key="6">
    <source>
        <dbReference type="SAM" id="Phobius"/>
    </source>
</evidence>
<reference evidence="8" key="1">
    <citation type="journal article" date="2021" name="Cell">
        <title>Tracing the genetic footprints of vertebrate landing in non-teleost ray-finned fishes.</title>
        <authorList>
            <person name="Bi X."/>
            <person name="Wang K."/>
            <person name="Yang L."/>
            <person name="Pan H."/>
            <person name="Jiang H."/>
            <person name="Wei Q."/>
            <person name="Fang M."/>
            <person name="Yu H."/>
            <person name="Zhu C."/>
            <person name="Cai Y."/>
            <person name="He Y."/>
            <person name="Gan X."/>
            <person name="Zeng H."/>
            <person name="Yu D."/>
            <person name="Zhu Y."/>
            <person name="Jiang H."/>
            <person name="Qiu Q."/>
            <person name="Yang H."/>
            <person name="Zhang Y.E."/>
            <person name="Wang W."/>
            <person name="Zhu M."/>
            <person name="He S."/>
            <person name="Zhang G."/>
        </authorList>
    </citation>
    <scope>NUCLEOTIDE SEQUENCE</scope>
    <source>
        <strain evidence="8">Bchr_001</strain>
    </source>
</reference>
<dbReference type="Proteomes" id="UP001166052">
    <property type="component" value="Unassembled WGS sequence"/>
</dbReference>
<dbReference type="InterPro" id="IPR011990">
    <property type="entry name" value="TPR-like_helical_dom_sf"/>
</dbReference>
<dbReference type="Pfam" id="PF00129">
    <property type="entry name" value="MHC_I"/>
    <property type="match status" value="1"/>
</dbReference>
<feature type="non-terminal residue" evidence="8">
    <location>
        <position position="1"/>
    </location>
</feature>
<dbReference type="SMART" id="SM00028">
    <property type="entry name" value="TPR"/>
    <property type="match status" value="2"/>
</dbReference>
<feature type="non-terminal residue" evidence="8">
    <location>
        <position position="567"/>
    </location>
</feature>
<proteinExistence type="inferred from homology"/>
<dbReference type="PROSITE" id="PS50005">
    <property type="entry name" value="TPR"/>
    <property type="match status" value="1"/>
</dbReference>
<evidence type="ECO:0000259" key="7">
    <source>
        <dbReference type="PROSITE" id="PS50835"/>
    </source>
</evidence>
<evidence type="ECO:0000313" key="9">
    <source>
        <dbReference type="Proteomes" id="UP001166052"/>
    </source>
</evidence>
<dbReference type="Gene3D" id="1.25.40.10">
    <property type="entry name" value="Tetratricopeptide repeat domain"/>
    <property type="match status" value="1"/>
</dbReference>
<keyword evidence="6" id="KW-0812">Transmembrane</keyword>
<name>A0ABS2YV53_POLSE</name>
<dbReference type="Gene3D" id="2.60.40.10">
    <property type="entry name" value="Immunoglobulins"/>
    <property type="match status" value="1"/>
</dbReference>
<dbReference type="Pfam" id="PF07719">
    <property type="entry name" value="TPR_2"/>
    <property type="match status" value="1"/>
</dbReference>
<dbReference type="InterPro" id="IPR019734">
    <property type="entry name" value="TPR_rpt"/>
</dbReference>
<keyword evidence="9" id="KW-1185">Reference proteome</keyword>
<keyword evidence="3" id="KW-0325">Glycoprotein</keyword>
<evidence type="ECO:0000256" key="5">
    <source>
        <dbReference type="RuleBase" id="RU004439"/>
    </source>
</evidence>
<dbReference type="PANTHER" id="PTHR16675">
    <property type="entry name" value="MHC CLASS I-RELATED"/>
    <property type="match status" value="1"/>
</dbReference>
<evidence type="ECO:0000256" key="4">
    <source>
        <dbReference type="PROSITE-ProRule" id="PRU00339"/>
    </source>
</evidence>
<dbReference type="SMART" id="SM00407">
    <property type="entry name" value="IGc1"/>
    <property type="match status" value="1"/>
</dbReference>
<dbReference type="InterPro" id="IPR003597">
    <property type="entry name" value="Ig_C1-set"/>
</dbReference>
<evidence type="ECO:0000313" key="8">
    <source>
        <dbReference type="EMBL" id="MBN3289783.1"/>
    </source>
</evidence>
<feature type="transmembrane region" description="Helical" evidence="6">
    <location>
        <begin position="258"/>
        <end position="280"/>
    </location>
</feature>
<feature type="repeat" description="TPR" evidence="4">
    <location>
        <begin position="504"/>
        <end position="537"/>
    </location>
</feature>
<keyword evidence="2 4" id="KW-0802">TPR repeat</keyword>
<comment type="caution">
    <text evidence="8">The sequence shown here is derived from an EMBL/GenBank/DDBJ whole genome shotgun (WGS) entry which is preliminary data.</text>
</comment>
<evidence type="ECO:0000256" key="1">
    <source>
        <dbReference type="ARBA" id="ARBA00022737"/>
    </source>
</evidence>
<comment type="similarity">
    <text evidence="5">Belongs to the MHC class I family.</text>
</comment>
<dbReference type="PRINTS" id="PR01638">
    <property type="entry name" value="MHCCLASSI"/>
</dbReference>
<dbReference type="Gene3D" id="3.30.500.10">
    <property type="entry name" value="MHC class I-like antigen recognition-like"/>
    <property type="match status" value="1"/>
</dbReference>